<dbReference type="CDD" id="cd03716">
    <property type="entry name" value="SOCS_ASB_like"/>
    <property type="match status" value="1"/>
</dbReference>
<accession>A0A8T0FPA9</accession>
<evidence type="ECO:0000259" key="1">
    <source>
        <dbReference type="SMART" id="SM00969"/>
    </source>
</evidence>
<evidence type="ECO:0000313" key="3">
    <source>
        <dbReference type="Proteomes" id="UP000807504"/>
    </source>
</evidence>
<dbReference type="AlphaFoldDB" id="A0A8T0FPA9"/>
<dbReference type="Proteomes" id="UP000807504">
    <property type="component" value="Unassembled WGS sequence"/>
</dbReference>
<feature type="domain" description="SOCS box" evidence="1">
    <location>
        <begin position="376"/>
        <end position="418"/>
    </location>
</feature>
<reference evidence="2" key="1">
    <citation type="journal article" date="2020" name="bioRxiv">
        <title>Chromosome-level reference genome of the European wasp spider Argiope bruennichi: a resource for studies on range expansion and evolutionary adaptation.</title>
        <authorList>
            <person name="Sheffer M.M."/>
            <person name="Hoppe A."/>
            <person name="Krehenwinkel H."/>
            <person name="Uhl G."/>
            <person name="Kuss A.W."/>
            <person name="Jensen L."/>
            <person name="Jensen C."/>
            <person name="Gillespie R.G."/>
            <person name="Hoff K.J."/>
            <person name="Prost S."/>
        </authorList>
    </citation>
    <scope>NUCLEOTIDE SEQUENCE</scope>
</reference>
<gene>
    <name evidence="2" type="ORF">HNY73_006188</name>
</gene>
<evidence type="ECO:0000313" key="2">
    <source>
        <dbReference type="EMBL" id="KAF8791300.1"/>
    </source>
</evidence>
<protein>
    <recommendedName>
        <fullName evidence="1">SOCS box domain-containing protein</fullName>
    </recommendedName>
</protein>
<comment type="caution">
    <text evidence="2">The sequence shown here is derived from an EMBL/GenBank/DDBJ whole genome shotgun (WGS) entry which is preliminary data.</text>
</comment>
<dbReference type="Pfam" id="PF07525">
    <property type="entry name" value="SOCS_box"/>
    <property type="match status" value="1"/>
</dbReference>
<keyword evidence="3" id="KW-1185">Reference proteome</keyword>
<dbReference type="OrthoDB" id="6410987at2759"/>
<dbReference type="Gene3D" id="1.10.750.20">
    <property type="entry name" value="SOCS box"/>
    <property type="match status" value="1"/>
</dbReference>
<dbReference type="EMBL" id="JABXBU010000011">
    <property type="protein sequence ID" value="KAF8791300.1"/>
    <property type="molecule type" value="Genomic_DNA"/>
</dbReference>
<dbReference type="SMART" id="SM00969">
    <property type="entry name" value="SOCS_box"/>
    <property type="match status" value="1"/>
</dbReference>
<name>A0A8T0FPA9_ARGBR</name>
<proteinExistence type="predicted"/>
<dbReference type="InterPro" id="IPR001496">
    <property type="entry name" value="SOCS_box"/>
</dbReference>
<reference evidence="2" key="2">
    <citation type="submission" date="2020-06" db="EMBL/GenBank/DDBJ databases">
        <authorList>
            <person name="Sheffer M."/>
        </authorList>
    </citation>
    <scope>NUCLEOTIDE SEQUENCE</scope>
</reference>
<sequence>MEEIEFDEELVYRTVPLLSGRDIVMFSFIVKKSISYLDLQLPPTNHVLDDDDIYNPLLSTLQFVNTEEKCRTLLAPSRSLLYTLNLDLPRGRELPLNEGRRLKRRSNTVFEDDSSLRHIGEIYVYKELYYMLISEFIFYGASNLDLGPKLFEWLFKFKIVKESDFHRLHTRVVGSFLKHIFTHNFDFRSCRNFFRKFKFKYCLSRYENLRYLEYFLYNAVLSRRNFEADRPSLQARTRGQDIIDFCFNNTFLNIVAILKCIDSPRLFSSHKAYISQLKRVIHLPDEVLRRAGTGMSEERRCLMLQVLIIAVKISKGSCIMTLCAILNILWNTVPAPFLSAQEMNFFFRELFEPEEIRVIQWFYHKIVGEYHERIEPRSLKHLSRVAVRKQLYTARRWIPVAVLRLNIPRELKTYLNLHLGFIKYKFKPQNFINTRPVRNFHYVVQ</sequence>
<organism evidence="2 3">
    <name type="scientific">Argiope bruennichi</name>
    <name type="common">Wasp spider</name>
    <name type="synonym">Aranea bruennichi</name>
    <dbReference type="NCBI Taxonomy" id="94029"/>
    <lineage>
        <taxon>Eukaryota</taxon>
        <taxon>Metazoa</taxon>
        <taxon>Ecdysozoa</taxon>
        <taxon>Arthropoda</taxon>
        <taxon>Chelicerata</taxon>
        <taxon>Arachnida</taxon>
        <taxon>Araneae</taxon>
        <taxon>Araneomorphae</taxon>
        <taxon>Entelegynae</taxon>
        <taxon>Araneoidea</taxon>
        <taxon>Araneidae</taxon>
        <taxon>Argiope</taxon>
    </lineage>
</organism>